<evidence type="ECO:0000313" key="2">
    <source>
        <dbReference type="EMBL" id="MPC47442.1"/>
    </source>
</evidence>
<keyword evidence="3" id="KW-1185">Reference proteome</keyword>
<evidence type="ECO:0000256" key="1">
    <source>
        <dbReference type="SAM" id="MobiDB-lite"/>
    </source>
</evidence>
<dbReference type="AlphaFoldDB" id="A0A5B7FLQ9"/>
<reference evidence="2 3" key="1">
    <citation type="submission" date="2019-05" db="EMBL/GenBank/DDBJ databases">
        <title>Another draft genome of Portunus trituberculatus and its Hox gene families provides insights of decapod evolution.</title>
        <authorList>
            <person name="Jeong J.-H."/>
            <person name="Song I."/>
            <person name="Kim S."/>
            <person name="Choi T."/>
            <person name="Kim D."/>
            <person name="Ryu S."/>
            <person name="Kim W."/>
        </authorList>
    </citation>
    <scope>NUCLEOTIDE SEQUENCE [LARGE SCALE GENOMIC DNA]</scope>
    <source>
        <tissue evidence="2">Muscle</tissue>
    </source>
</reference>
<gene>
    <name evidence="2" type="ORF">E2C01_041188</name>
</gene>
<feature type="compositionally biased region" description="Low complexity" evidence="1">
    <location>
        <begin position="13"/>
        <end position="23"/>
    </location>
</feature>
<feature type="region of interest" description="Disordered" evidence="1">
    <location>
        <begin position="1"/>
        <end position="23"/>
    </location>
</feature>
<organism evidence="2 3">
    <name type="scientific">Portunus trituberculatus</name>
    <name type="common">Swimming crab</name>
    <name type="synonym">Neptunus trituberculatus</name>
    <dbReference type="NCBI Taxonomy" id="210409"/>
    <lineage>
        <taxon>Eukaryota</taxon>
        <taxon>Metazoa</taxon>
        <taxon>Ecdysozoa</taxon>
        <taxon>Arthropoda</taxon>
        <taxon>Crustacea</taxon>
        <taxon>Multicrustacea</taxon>
        <taxon>Malacostraca</taxon>
        <taxon>Eumalacostraca</taxon>
        <taxon>Eucarida</taxon>
        <taxon>Decapoda</taxon>
        <taxon>Pleocyemata</taxon>
        <taxon>Brachyura</taxon>
        <taxon>Eubrachyura</taxon>
        <taxon>Portunoidea</taxon>
        <taxon>Portunidae</taxon>
        <taxon>Portuninae</taxon>
        <taxon>Portunus</taxon>
    </lineage>
</organism>
<name>A0A5B7FLQ9_PORTR</name>
<feature type="region of interest" description="Disordered" evidence="1">
    <location>
        <begin position="76"/>
        <end position="96"/>
    </location>
</feature>
<sequence>MSLLISGKHGRQKTTLLTQQQQQQRRNHCDVKQAVWRLSASLRPLPDLHCLLQCSWHCGLHCSLLGTKSYMQGNLQRDESPFTPITRPGNATAGRG</sequence>
<comment type="caution">
    <text evidence="2">The sequence shown here is derived from an EMBL/GenBank/DDBJ whole genome shotgun (WGS) entry which is preliminary data.</text>
</comment>
<dbReference type="Proteomes" id="UP000324222">
    <property type="component" value="Unassembled WGS sequence"/>
</dbReference>
<accession>A0A5B7FLQ9</accession>
<protein>
    <submittedName>
        <fullName evidence="2">Uncharacterized protein</fullName>
    </submittedName>
</protein>
<evidence type="ECO:0000313" key="3">
    <source>
        <dbReference type="Proteomes" id="UP000324222"/>
    </source>
</evidence>
<proteinExistence type="predicted"/>
<dbReference type="EMBL" id="VSRR010007739">
    <property type="protein sequence ID" value="MPC47442.1"/>
    <property type="molecule type" value="Genomic_DNA"/>
</dbReference>